<evidence type="ECO:0000313" key="5">
    <source>
        <dbReference type="Proteomes" id="UP001497525"/>
    </source>
</evidence>
<dbReference type="GO" id="GO:0006888">
    <property type="term" value="P:endoplasmic reticulum to Golgi vesicle-mediated transport"/>
    <property type="evidence" value="ECO:0007669"/>
    <property type="project" value="InterPro"/>
</dbReference>
<evidence type="ECO:0008006" key="6">
    <source>
        <dbReference type="Google" id="ProtNLM"/>
    </source>
</evidence>
<evidence type="ECO:0000256" key="3">
    <source>
        <dbReference type="ARBA" id="ARBA00022892"/>
    </source>
</evidence>
<dbReference type="InterPro" id="IPR006722">
    <property type="entry name" value="Sedlin"/>
</dbReference>
<dbReference type="PANTHER" id="PTHR12403">
    <property type="entry name" value="TRAFFICKING PROTEIN PARTICLE COMPLEX SUBUNIT 2"/>
    <property type="match status" value="1"/>
</dbReference>
<proteinExistence type="inferred from homology"/>
<evidence type="ECO:0000313" key="4">
    <source>
        <dbReference type="EMBL" id="CAL5134936.1"/>
    </source>
</evidence>
<comment type="subcellular location">
    <subcellularLocation>
        <location evidence="1">Cytoplasm</location>
        <location evidence="1">Perinuclear region</location>
    </subcellularLocation>
</comment>
<dbReference type="Pfam" id="PF04628">
    <property type="entry name" value="Sedlin_N"/>
    <property type="match status" value="1"/>
</dbReference>
<accession>A0AAV2TFW9</accession>
<keyword evidence="3" id="KW-0931">ER-Golgi transport</keyword>
<keyword evidence="3" id="KW-0813">Transport</keyword>
<dbReference type="InterPro" id="IPR011012">
    <property type="entry name" value="Longin-like_dom_sf"/>
</dbReference>
<dbReference type="Gene3D" id="3.30.450.70">
    <property type="match status" value="1"/>
</dbReference>
<dbReference type="GO" id="GO:0048471">
    <property type="term" value="C:perinuclear region of cytoplasm"/>
    <property type="evidence" value="ECO:0007669"/>
    <property type="project" value="UniProtKB-SubCell"/>
</dbReference>
<protein>
    <recommendedName>
        <fullName evidence="6">Trafficking protein particle complex subunit 2</fullName>
    </recommendedName>
</protein>
<organism evidence="4 5">
    <name type="scientific">Calicophoron daubneyi</name>
    <name type="common">Rumen fluke</name>
    <name type="synonym">Paramphistomum daubneyi</name>
    <dbReference type="NCBI Taxonomy" id="300641"/>
    <lineage>
        <taxon>Eukaryota</taxon>
        <taxon>Metazoa</taxon>
        <taxon>Spiralia</taxon>
        <taxon>Lophotrochozoa</taxon>
        <taxon>Platyhelminthes</taxon>
        <taxon>Trematoda</taxon>
        <taxon>Digenea</taxon>
        <taxon>Plagiorchiida</taxon>
        <taxon>Pronocephalata</taxon>
        <taxon>Paramphistomoidea</taxon>
        <taxon>Paramphistomidae</taxon>
        <taxon>Calicophoron</taxon>
    </lineage>
</organism>
<evidence type="ECO:0000256" key="1">
    <source>
        <dbReference type="ARBA" id="ARBA00004556"/>
    </source>
</evidence>
<evidence type="ECO:0000256" key="2">
    <source>
        <dbReference type="ARBA" id="ARBA00006626"/>
    </source>
</evidence>
<name>A0AAV2TFW9_CALDB</name>
<comment type="caution">
    <text evidence="4">The sequence shown here is derived from an EMBL/GenBank/DDBJ whole genome shotgun (WGS) entry which is preliminary data.</text>
</comment>
<sequence>MVGRYYFVIVGHHDEALFEFEYRAANKAADNRSEEYRYLNQFIAHAALDIVDEQMWTTTNTFLKAVDKFNEWIVSASVTPGKLRFILLHDEPNESRIRNFFQDVYDVYVKLALNPFFDRRMPVSSPSFTKKVQRLASKHFG</sequence>
<dbReference type="EMBL" id="CAXLJL010000234">
    <property type="protein sequence ID" value="CAL5134936.1"/>
    <property type="molecule type" value="Genomic_DNA"/>
</dbReference>
<reference evidence="4" key="1">
    <citation type="submission" date="2024-06" db="EMBL/GenBank/DDBJ databases">
        <authorList>
            <person name="Liu X."/>
            <person name="Lenzi L."/>
            <person name="Haldenby T S."/>
            <person name="Uol C."/>
        </authorList>
    </citation>
    <scope>NUCLEOTIDE SEQUENCE</scope>
</reference>
<dbReference type="CDD" id="cd14825">
    <property type="entry name" value="TRAPPC2_sedlin"/>
    <property type="match status" value="1"/>
</dbReference>
<dbReference type="AlphaFoldDB" id="A0AAV2TFW9"/>
<gene>
    <name evidence="4" type="ORF">CDAUBV1_LOCUS9027</name>
</gene>
<dbReference type="SUPFAM" id="SSF64356">
    <property type="entry name" value="SNARE-like"/>
    <property type="match status" value="1"/>
</dbReference>
<dbReference type="Proteomes" id="UP001497525">
    <property type="component" value="Unassembled WGS sequence"/>
</dbReference>
<comment type="similarity">
    <text evidence="2">Belongs to the TRAPP small subunits family. Sedlin subfamily.</text>
</comment>